<evidence type="ECO:0000256" key="4">
    <source>
        <dbReference type="ARBA" id="ARBA00022692"/>
    </source>
</evidence>
<comment type="subcellular location">
    <subcellularLocation>
        <location evidence="1">Cell membrane</location>
        <topology evidence="1">Multi-pass membrane protein</topology>
    </subcellularLocation>
</comment>
<feature type="transmembrane region" description="Helical" evidence="7">
    <location>
        <begin position="107"/>
        <end position="125"/>
    </location>
</feature>
<feature type="transmembrane region" description="Helical" evidence="7">
    <location>
        <begin position="266"/>
        <end position="286"/>
    </location>
</feature>
<dbReference type="AlphaFoldDB" id="A0A2Y9BNJ6"/>
<feature type="transmembrane region" description="Helical" evidence="7">
    <location>
        <begin position="231"/>
        <end position="254"/>
    </location>
</feature>
<feature type="transmembrane region" description="Helical" evidence="7">
    <location>
        <begin position="146"/>
        <end position="170"/>
    </location>
</feature>
<feature type="transmembrane region" description="Helical" evidence="7">
    <location>
        <begin position="20"/>
        <end position="43"/>
    </location>
</feature>
<dbReference type="Pfam" id="PF07690">
    <property type="entry name" value="MFS_1"/>
    <property type="match status" value="1"/>
</dbReference>
<evidence type="ECO:0000256" key="6">
    <source>
        <dbReference type="ARBA" id="ARBA00023136"/>
    </source>
</evidence>
<feature type="transmembrane region" description="Helical" evidence="7">
    <location>
        <begin position="176"/>
        <end position="197"/>
    </location>
</feature>
<feature type="transmembrane region" description="Helical" evidence="7">
    <location>
        <begin position="298"/>
        <end position="315"/>
    </location>
</feature>
<feature type="transmembrane region" description="Helical" evidence="7">
    <location>
        <begin position="388"/>
        <end position="407"/>
    </location>
</feature>
<feature type="transmembrane region" description="Helical" evidence="7">
    <location>
        <begin position="49"/>
        <end position="70"/>
    </location>
</feature>
<sequence>MSQMKTNTEGKLFSRNFTLLVFGQVSSLFANTILRFALSMYILDLTGSASIFAGLLAVSMIPTVILSPFGGVLADRANRRNIMVGLDFLSGVIAVFTMLTIRESNAVIIVGTALTAYSILAAFESPTVQAAVPQMQTGDNIIKANAVVNQVAALAALIAPFIGSACYTAFGVKTVLAVSVLGFFLTAFLEIFIRLPFTKETLHESWIRVIRNDFKISFSFITRERPEIMKILLAASAISFFIMGTVNVGMPFMIRTILGLNAEYAGAAESVCGLTAILGSVIVGVAAGRLKADKMYQYPLAVGICMIPMGMGFLLDNEKMIYLIILLSIAVMQVLVSIFSIYCVSLIQQRTPNELLGKVMAYVATVTLCAQPLGQVIYGVLFDAFRNNVMWIMVGSAVCIILLSVAARPAFLGIKDLEQGEGNLNME</sequence>
<evidence type="ECO:0000256" key="1">
    <source>
        <dbReference type="ARBA" id="ARBA00004651"/>
    </source>
</evidence>
<dbReference type="EMBL" id="QGDL01000013">
    <property type="protein sequence ID" value="PWJ23698.1"/>
    <property type="molecule type" value="Genomic_DNA"/>
</dbReference>
<organism evidence="8 9">
    <name type="scientific">Faecalicatena orotica</name>
    <dbReference type="NCBI Taxonomy" id="1544"/>
    <lineage>
        <taxon>Bacteria</taxon>
        <taxon>Bacillati</taxon>
        <taxon>Bacillota</taxon>
        <taxon>Clostridia</taxon>
        <taxon>Lachnospirales</taxon>
        <taxon>Lachnospiraceae</taxon>
        <taxon>Faecalicatena</taxon>
    </lineage>
</organism>
<gene>
    <name evidence="8" type="ORF">A8806_113132</name>
</gene>
<dbReference type="GO" id="GO:0005886">
    <property type="term" value="C:plasma membrane"/>
    <property type="evidence" value="ECO:0007669"/>
    <property type="project" value="UniProtKB-SubCell"/>
</dbReference>
<evidence type="ECO:0000313" key="8">
    <source>
        <dbReference type="EMBL" id="PWJ23698.1"/>
    </source>
</evidence>
<dbReference type="Gene3D" id="1.20.1250.20">
    <property type="entry name" value="MFS general substrate transporter like domains"/>
    <property type="match status" value="1"/>
</dbReference>
<keyword evidence="2" id="KW-0813">Transport</keyword>
<evidence type="ECO:0000313" key="9">
    <source>
        <dbReference type="Proteomes" id="UP000245845"/>
    </source>
</evidence>
<dbReference type="CDD" id="cd06173">
    <property type="entry name" value="MFS_MefA_like"/>
    <property type="match status" value="1"/>
</dbReference>
<dbReference type="Proteomes" id="UP000245845">
    <property type="component" value="Unassembled WGS sequence"/>
</dbReference>
<reference evidence="8 9" key="1">
    <citation type="submission" date="2018-05" db="EMBL/GenBank/DDBJ databases">
        <title>The Hungate 1000. A catalogue of reference genomes from the rumen microbiome.</title>
        <authorList>
            <person name="Kelly W."/>
        </authorList>
    </citation>
    <scope>NUCLEOTIDE SEQUENCE [LARGE SCALE GENOMIC DNA]</scope>
    <source>
        <strain evidence="8 9">NLAE-zl-C242</strain>
    </source>
</reference>
<proteinExistence type="predicted"/>
<keyword evidence="4 7" id="KW-0812">Transmembrane</keyword>
<dbReference type="GO" id="GO:0022857">
    <property type="term" value="F:transmembrane transporter activity"/>
    <property type="evidence" value="ECO:0007669"/>
    <property type="project" value="InterPro"/>
</dbReference>
<keyword evidence="5 7" id="KW-1133">Transmembrane helix</keyword>
<evidence type="ECO:0000256" key="7">
    <source>
        <dbReference type="SAM" id="Phobius"/>
    </source>
</evidence>
<dbReference type="OrthoDB" id="9763297at2"/>
<dbReference type="InterPro" id="IPR011701">
    <property type="entry name" value="MFS"/>
</dbReference>
<dbReference type="SUPFAM" id="SSF103473">
    <property type="entry name" value="MFS general substrate transporter"/>
    <property type="match status" value="1"/>
</dbReference>
<feature type="transmembrane region" description="Helical" evidence="7">
    <location>
        <begin position="82"/>
        <end position="101"/>
    </location>
</feature>
<dbReference type="PANTHER" id="PTHR43266">
    <property type="entry name" value="MACROLIDE-EFFLUX PROTEIN"/>
    <property type="match status" value="1"/>
</dbReference>
<keyword evidence="3" id="KW-1003">Cell membrane</keyword>
<feature type="transmembrane region" description="Helical" evidence="7">
    <location>
        <begin position="359"/>
        <end position="382"/>
    </location>
</feature>
<protein>
    <submittedName>
        <fullName evidence="8">MFS transporter</fullName>
    </submittedName>
</protein>
<keyword evidence="9" id="KW-1185">Reference proteome</keyword>
<evidence type="ECO:0000256" key="5">
    <source>
        <dbReference type="ARBA" id="ARBA00022989"/>
    </source>
</evidence>
<evidence type="ECO:0000256" key="2">
    <source>
        <dbReference type="ARBA" id="ARBA00022448"/>
    </source>
</evidence>
<dbReference type="RefSeq" id="WP_109732878.1">
    <property type="nucleotide sequence ID" value="NZ_BAAACK010000005.1"/>
</dbReference>
<keyword evidence="6 7" id="KW-0472">Membrane</keyword>
<feature type="transmembrane region" description="Helical" evidence="7">
    <location>
        <begin position="321"/>
        <end position="347"/>
    </location>
</feature>
<dbReference type="PANTHER" id="PTHR43266:SF9">
    <property type="entry name" value="PERMEASE, MAJOR FACILITATOR SUPERFAMILY-RELATED"/>
    <property type="match status" value="1"/>
</dbReference>
<comment type="caution">
    <text evidence="8">The sequence shown here is derived from an EMBL/GenBank/DDBJ whole genome shotgun (WGS) entry which is preliminary data.</text>
</comment>
<name>A0A2Y9BNJ6_9FIRM</name>
<evidence type="ECO:0000256" key="3">
    <source>
        <dbReference type="ARBA" id="ARBA00022475"/>
    </source>
</evidence>
<accession>A0A2Y9BNJ6</accession>
<dbReference type="InterPro" id="IPR036259">
    <property type="entry name" value="MFS_trans_sf"/>
</dbReference>